<feature type="non-terminal residue" evidence="3">
    <location>
        <position position="1"/>
    </location>
</feature>
<gene>
    <name evidence="3" type="primary">Ccl3l1</name>
    <name evidence="3" type="ORF">MESCAY_R15483</name>
</gene>
<organism evidence="3 4">
    <name type="scientific">Mesembrinibis cayennensis</name>
    <dbReference type="NCBI Taxonomy" id="1118748"/>
    <lineage>
        <taxon>Eukaryota</taxon>
        <taxon>Metazoa</taxon>
        <taxon>Chordata</taxon>
        <taxon>Craniata</taxon>
        <taxon>Vertebrata</taxon>
        <taxon>Euteleostomi</taxon>
        <taxon>Archelosauria</taxon>
        <taxon>Archosauria</taxon>
        <taxon>Dinosauria</taxon>
        <taxon>Saurischia</taxon>
        <taxon>Theropoda</taxon>
        <taxon>Coelurosauria</taxon>
        <taxon>Aves</taxon>
        <taxon>Neognathae</taxon>
        <taxon>Neoaves</taxon>
        <taxon>Aequornithes</taxon>
        <taxon>Pelecaniformes</taxon>
        <taxon>Threskiornithidae</taxon>
        <taxon>Mesembrinibis</taxon>
    </lineage>
</organism>
<protein>
    <submittedName>
        <fullName evidence="3">CL3L1 protein</fullName>
    </submittedName>
</protein>
<dbReference type="GO" id="GO:0006955">
    <property type="term" value="P:immune response"/>
    <property type="evidence" value="ECO:0007669"/>
    <property type="project" value="InterPro"/>
</dbReference>
<dbReference type="InterPro" id="IPR001811">
    <property type="entry name" value="Chemokine_IL8-like_dom"/>
</dbReference>
<sequence length="94" mass="10424">ILCSMSCLVMQLVAKCCQGHSQHLSLPFTAKFTPTECCFEYAQKPIRHMKSFYETPSDCSLSAVVIVAATGAEVCADPKKPWVKKAMKKLPKKK</sequence>
<keyword evidence="1" id="KW-0202">Cytokine</keyword>
<dbReference type="Proteomes" id="UP000574277">
    <property type="component" value="Unassembled WGS sequence"/>
</dbReference>
<evidence type="ECO:0000256" key="1">
    <source>
        <dbReference type="ARBA" id="ARBA00022514"/>
    </source>
</evidence>
<dbReference type="SMART" id="SM00199">
    <property type="entry name" value="SCY"/>
    <property type="match status" value="1"/>
</dbReference>
<evidence type="ECO:0000313" key="3">
    <source>
        <dbReference type="EMBL" id="NXL08803.1"/>
    </source>
</evidence>
<dbReference type="SUPFAM" id="SSF54117">
    <property type="entry name" value="Interleukin 8-like chemokines"/>
    <property type="match status" value="1"/>
</dbReference>
<dbReference type="GO" id="GO:0008009">
    <property type="term" value="F:chemokine activity"/>
    <property type="evidence" value="ECO:0007669"/>
    <property type="project" value="InterPro"/>
</dbReference>
<dbReference type="AlphaFoldDB" id="A0A7L0PUD3"/>
<dbReference type="CDD" id="cd00272">
    <property type="entry name" value="Chemokine_CC"/>
    <property type="match status" value="1"/>
</dbReference>
<dbReference type="InterPro" id="IPR036048">
    <property type="entry name" value="Interleukin_8-like_sf"/>
</dbReference>
<dbReference type="Pfam" id="PF00048">
    <property type="entry name" value="IL8"/>
    <property type="match status" value="1"/>
</dbReference>
<dbReference type="PANTHER" id="PTHR12015">
    <property type="entry name" value="SMALL INDUCIBLE CYTOKINE A"/>
    <property type="match status" value="1"/>
</dbReference>
<feature type="domain" description="Chemokine interleukin-8-like" evidence="2">
    <location>
        <begin position="34"/>
        <end position="90"/>
    </location>
</feature>
<evidence type="ECO:0000259" key="2">
    <source>
        <dbReference type="SMART" id="SM00199"/>
    </source>
</evidence>
<keyword evidence="4" id="KW-1185">Reference proteome</keyword>
<evidence type="ECO:0000313" key="4">
    <source>
        <dbReference type="Proteomes" id="UP000574277"/>
    </source>
</evidence>
<accession>A0A7L0PUD3</accession>
<proteinExistence type="predicted"/>
<comment type="caution">
    <text evidence="3">The sequence shown here is derived from an EMBL/GenBank/DDBJ whole genome shotgun (WGS) entry which is preliminary data.</text>
</comment>
<dbReference type="EMBL" id="VXAT01015588">
    <property type="protein sequence ID" value="NXL08803.1"/>
    <property type="molecule type" value="Genomic_DNA"/>
</dbReference>
<reference evidence="3 4" key="1">
    <citation type="submission" date="2019-09" db="EMBL/GenBank/DDBJ databases">
        <title>Bird 10,000 Genomes (B10K) Project - Family phase.</title>
        <authorList>
            <person name="Zhang G."/>
        </authorList>
    </citation>
    <scope>NUCLEOTIDE SEQUENCE [LARGE SCALE GENOMIC DNA]</scope>
    <source>
        <strain evidence="3">B10K-DU-001-44</strain>
        <tissue evidence="3">Muscle</tissue>
    </source>
</reference>
<dbReference type="Gene3D" id="2.40.50.40">
    <property type="match status" value="1"/>
</dbReference>
<name>A0A7L0PUD3_9AVES</name>
<dbReference type="InterPro" id="IPR039809">
    <property type="entry name" value="Chemokine_b/g/d"/>
</dbReference>
<dbReference type="GO" id="GO:0005615">
    <property type="term" value="C:extracellular space"/>
    <property type="evidence" value="ECO:0007669"/>
    <property type="project" value="UniProtKB-KW"/>
</dbReference>
<feature type="non-terminal residue" evidence="3">
    <location>
        <position position="94"/>
    </location>
</feature>